<feature type="domain" description="Transposase IS116/IS110/IS902 C-terminal" evidence="2">
    <location>
        <begin position="39"/>
        <end position="119"/>
    </location>
</feature>
<proteinExistence type="predicted"/>
<gene>
    <name evidence="3" type="ORF">ABT272_42615</name>
</gene>
<protein>
    <submittedName>
        <fullName evidence="3">Transposase</fullName>
    </submittedName>
</protein>
<dbReference type="RefSeq" id="WP_352066156.1">
    <property type="nucleotide sequence ID" value="NZ_JBEPAZ010000098.1"/>
</dbReference>
<keyword evidence="1" id="KW-0175">Coiled coil</keyword>
<dbReference type="InterPro" id="IPR003346">
    <property type="entry name" value="Transposase_20"/>
</dbReference>
<evidence type="ECO:0000256" key="1">
    <source>
        <dbReference type="SAM" id="Coils"/>
    </source>
</evidence>
<feature type="coiled-coil region" evidence="1">
    <location>
        <begin position="6"/>
        <end position="33"/>
    </location>
</feature>
<comment type="caution">
    <text evidence="3">The sequence shown here is derived from an EMBL/GenBank/DDBJ whole genome shotgun (WGS) entry which is preliminary data.</text>
</comment>
<dbReference type="PANTHER" id="PTHR33055">
    <property type="entry name" value="TRANSPOSASE FOR INSERTION SEQUENCE ELEMENT IS1111A"/>
    <property type="match status" value="1"/>
</dbReference>
<evidence type="ECO:0000313" key="4">
    <source>
        <dbReference type="Proteomes" id="UP001470023"/>
    </source>
</evidence>
<reference evidence="3 4" key="1">
    <citation type="submission" date="2024-06" db="EMBL/GenBank/DDBJ databases">
        <title>The Natural Products Discovery Center: Release of the First 8490 Sequenced Strains for Exploring Actinobacteria Biosynthetic Diversity.</title>
        <authorList>
            <person name="Kalkreuter E."/>
            <person name="Kautsar S.A."/>
            <person name="Yang D."/>
            <person name="Bader C.D."/>
            <person name="Teijaro C.N."/>
            <person name="Fluegel L."/>
            <person name="Davis C.M."/>
            <person name="Simpson J.R."/>
            <person name="Lauterbach L."/>
            <person name="Steele A.D."/>
            <person name="Gui C."/>
            <person name="Meng S."/>
            <person name="Li G."/>
            <person name="Viehrig K."/>
            <person name="Ye F."/>
            <person name="Su P."/>
            <person name="Kiefer A.F."/>
            <person name="Nichols A."/>
            <person name="Cepeda A.J."/>
            <person name="Yan W."/>
            <person name="Fan B."/>
            <person name="Jiang Y."/>
            <person name="Adhikari A."/>
            <person name="Zheng C.-J."/>
            <person name="Schuster L."/>
            <person name="Cowan T.M."/>
            <person name="Smanski M.J."/>
            <person name="Chevrette M.G."/>
            <person name="De Carvalho L.P.S."/>
            <person name="Shen B."/>
        </authorList>
    </citation>
    <scope>NUCLEOTIDE SEQUENCE [LARGE SCALE GENOMIC DNA]</scope>
    <source>
        <strain evidence="3 4">NPDC001166</strain>
    </source>
</reference>
<accession>A0ABV1UKN7</accession>
<name>A0ABV1UKN7_9ACTN</name>
<dbReference type="PANTHER" id="PTHR33055:SF16">
    <property type="entry name" value="TRANSPOSASE FOR INSERTION SEQUENCE ELEMENT IS1547"/>
    <property type="match status" value="1"/>
</dbReference>
<evidence type="ECO:0000259" key="2">
    <source>
        <dbReference type="Pfam" id="PF02371"/>
    </source>
</evidence>
<dbReference type="EMBL" id="JBEPAZ010000098">
    <property type="protein sequence ID" value="MER6434308.1"/>
    <property type="molecule type" value="Genomic_DNA"/>
</dbReference>
<dbReference type="InterPro" id="IPR047650">
    <property type="entry name" value="Transpos_IS110"/>
</dbReference>
<organism evidence="3 4">
    <name type="scientific">Streptomyces sp. 900105245</name>
    <dbReference type="NCBI Taxonomy" id="3154379"/>
    <lineage>
        <taxon>Bacteria</taxon>
        <taxon>Bacillati</taxon>
        <taxon>Actinomycetota</taxon>
        <taxon>Actinomycetes</taxon>
        <taxon>Kitasatosporales</taxon>
        <taxon>Streptomycetaceae</taxon>
        <taxon>Streptomyces</taxon>
    </lineage>
</organism>
<evidence type="ECO:0000313" key="3">
    <source>
        <dbReference type="EMBL" id="MER6434308.1"/>
    </source>
</evidence>
<dbReference type="Proteomes" id="UP001470023">
    <property type="component" value="Unassembled WGS sequence"/>
</dbReference>
<keyword evidence="4" id="KW-1185">Reference proteome</keyword>
<dbReference type="Pfam" id="PF02371">
    <property type="entry name" value="Transposase_20"/>
    <property type="match status" value="1"/>
</dbReference>
<sequence length="166" mass="18478">MTARVMRSTAQRIEVLQAEAKELENEILAVVRQPAPGLLDLLGVGPITAAQILVSWSYQGRFRWEAAFASFAGVSPIPASSGLTNRHRLNRSGDRQLNRAMHTITLIRMRLDPSTKTYVARKIAEGKTARDAQRCLKRVICRQIFKILERADGSQLVEAEELPQAA</sequence>